<evidence type="ECO:0000313" key="3">
    <source>
        <dbReference type="Proteomes" id="UP000679691"/>
    </source>
</evidence>
<evidence type="ECO:0000259" key="1">
    <source>
        <dbReference type="Pfam" id="PF08937"/>
    </source>
</evidence>
<proteinExistence type="predicted"/>
<organism evidence="2 3">
    <name type="scientific">Rhinopithecimicrobium faecis</name>
    <dbReference type="NCBI Taxonomy" id="2820698"/>
    <lineage>
        <taxon>Bacteria</taxon>
        <taxon>Pseudomonadati</taxon>
        <taxon>Bacteroidota</taxon>
        <taxon>Sphingobacteriia</taxon>
        <taxon>Sphingobacteriales</taxon>
        <taxon>Sphingobacteriaceae</taxon>
        <taxon>Rhinopithecimicrobium</taxon>
    </lineage>
</organism>
<dbReference type="AlphaFoldDB" id="A0A8T4HGX1"/>
<dbReference type="RefSeq" id="WP_353548072.1">
    <property type="nucleotide sequence ID" value="NZ_JAGKSB010000026.1"/>
</dbReference>
<feature type="domain" description="Thoeris protein ThsB TIR-like" evidence="1">
    <location>
        <begin position="8"/>
        <end position="104"/>
    </location>
</feature>
<name>A0A8T4HGX1_9SPHI</name>
<sequence length="140" mass="16028">MAHNYNLYISHSWKKNNELIRLRNLLEDRAYFPVEFLEASPDQPINSMNESYIRKRLALKISKADVLLVMAGVYATTSDWITFEMQVAHSLGIPIIGVIPWGQSNISSMVRSYAVDIVGWNTESVVKSIRYYSKQKNNGT</sequence>
<dbReference type="Proteomes" id="UP000679691">
    <property type="component" value="Unassembled WGS sequence"/>
</dbReference>
<dbReference type="SUPFAM" id="SSF52206">
    <property type="entry name" value="Hypothetical protein MTH538"/>
    <property type="match status" value="1"/>
</dbReference>
<dbReference type="Gene3D" id="3.40.50.9200">
    <property type="entry name" value="Hypothetical protein MTH538"/>
    <property type="match status" value="1"/>
</dbReference>
<dbReference type="InterPro" id="IPR015032">
    <property type="entry name" value="ThsB__TIR-like_domain"/>
</dbReference>
<keyword evidence="3" id="KW-1185">Reference proteome</keyword>
<dbReference type="EMBL" id="JAGKSB010000026">
    <property type="protein sequence ID" value="MBP3944557.1"/>
    <property type="molecule type" value="Genomic_DNA"/>
</dbReference>
<comment type="caution">
    <text evidence="2">The sequence shown here is derived from an EMBL/GenBank/DDBJ whole genome shotgun (WGS) entry which is preliminary data.</text>
</comment>
<accession>A0A8T4HGX1</accession>
<reference evidence="2" key="1">
    <citation type="submission" date="2021-03" db="EMBL/GenBank/DDBJ databases">
        <authorList>
            <person name="Lu T."/>
            <person name="Wang Q."/>
            <person name="Han X."/>
        </authorList>
    </citation>
    <scope>NUCLEOTIDE SEQUENCE</scope>
    <source>
        <strain evidence="2">WQ 2009</strain>
    </source>
</reference>
<protein>
    <submittedName>
        <fullName evidence="2">TIR domain-containing protein</fullName>
    </submittedName>
</protein>
<dbReference type="InterPro" id="IPR036490">
    <property type="entry name" value="ThsB_TIR-like_sf"/>
</dbReference>
<dbReference type="Pfam" id="PF08937">
    <property type="entry name" value="ThsB_TIR"/>
    <property type="match status" value="1"/>
</dbReference>
<evidence type="ECO:0000313" key="2">
    <source>
        <dbReference type="EMBL" id="MBP3944557.1"/>
    </source>
</evidence>
<gene>
    <name evidence="2" type="ORF">J5U18_13545</name>
</gene>